<dbReference type="EMBL" id="CP000742">
    <property type="protein sequence ID" value="ABR54548.1"/>
    <property type="molecule type" value="Genomic_DNA"/>
</dbReference>
<dbReference type="Pfam" id="PF09335">
    <property type="entry name" value="VTT_dom"/>
    <property type="match status" value="1"/>
</dbReference>
<dbReference type="GeneID" id="5325270"/>
<sequence>MDLTKLGIGLVEEYGYYALFLIGFFEPIFQPVPNEIFMIAGITLGMDWKLVLISATIGITLGSSVTYYLSSKYGEKLVLKLFGREKYLKSQEFLKKWGFFGIIIASFAPVPFELICWTSGIFKMPFKVYIFAVFFSRIIKYTLIVLPFAAIAKFWQF</sequence>
<dbReference type="PANTHER" id="PTHR42709">
    <property type="entry name" value="ALKALINE PHOSPHATASE LIKE PROTEIN"/>
    <property type="match status" value="1"/>
</dbReference>
<dbReference type="AlphaFoldDB" id="A6UPX6"/>
<keyword evidence="1" id="KW-0472">Membrane</keyword>
<keyword evidence="1" id="KW-1133">Transmembrane helix</keyword>
<protein>
    <submittedName>
        <fullName evidence="3">SNARE associated Golgi protein</fullName>
    </submittedName>
</protein>
<dbReference type="eggNOG" id="arCOG03118">
    <property type="taxonomic scope" value="Archaea"/>
</dbReference>
<feature type="transmembrane region" description="Helical" evidence="1">
    <location>
        <begin position="128"/>
        <end position="152"/>
    </location>
</feature>
<dbReference type="OrthoDB" id="59749at2157"/>
<keyword evidence="4" id="KW-1185">Reference proteome</keyword>
<feature type="transmembrane region" description="Helical" evidence="1">
    <location>
        <begin position="97"/>
        <end position="116"/>
    </location>
</feature>
<accession>A6UPX6</accession>
<evidence type="ECO:0000259" key="2">
    <source>
        <dbReference type="Pfam" id="PF09335"/>
    </source>
</evidence>
<evidence type="ECO:0000256" key="1">
    <source>
        <dbReference type="SAM" id="Phobius"/>
    </source>
</evidence>
<name>A6UPX6_METVS</name>
<keyword evidence="1" id="KW-0812">Transmembrane</keyword>
<dbReference type="InterPro" id="IPR032816">
    <property type="entry name" value="VTT_dom"/>
</dbReference>
<feature type="transmembrane region" description="Helical" evidence="1">
    <location>
        <begin position="50"/>
        <end position="69"/>
    </location>
</feature>
<proteinExistence type="predicted"/>
<evidence type="ECO:0000313" key="4">
    <source>
        <dbReference type="Proteomes" id="UP000001107"/>
    </source>
</evidence>
<dbReference type="RefSeq" id="WP_011972451.1">
    <property type="nucleotide sequence ID" value="NC_009634.1"/>
</dbReference>
<organism evidence="3 4">
    <name type="scientific">Methanococcus vannielii (strain ATCC 35089 / DSM 1224 / JCM 13029 / OCM 148 / SB)</name>
    <dbReference type="NCBI Taxonomy" id="406327"/>
    <lineage>
        <taxon>Archaea</taxon>
        <taxon>Methanobacteriati</taxon>
        <taxon>Methanobacteriota</taxon>
        <taxon>Methanomada group</taxon>
        <taxon>Methanococci</taxon>
        <taxon>Methanococcales</taxon>
        <taxon>Methanococcaceae</taxon>
        <taxon>Methanococcus</taxon>
    </lineage>
</organism>
<feature type="domain" description="VTT" evidence="2">
    <location>
        <begin position="32"/>
        <end position="147"/>
    </location>
</feature>
<dbReference type="PANTHER" id="PTHR42709:SF4">
    <property type="entry name" value="INNER MEMBRANE PROTEIN YQAA"/>
    <property type="match status" value="1"/>
</dbReference>
<dbReference type="STRING" id="406327.Mevan_0642"/>
<dbReference type="InterPro" id="IPR051311">
    <property type="entry name" value="DedA_domain"/>
</dbReference>
<dbReference type="Proteomes" id="UP000001107">
    <property type="component" value="Chromosome"/>
</dbReference>
<gene>
    <name evidence="3" type="ordered locus">Mevan_0642</name>
</gene>
<reference evidence="3" key="1">
    <citation type="submission" date="2007-06" db="EMBL/GenBank/DDBJ databases">
        <title>Complete sequence of Methanococcus vannielii SB.</title>
        <authorList>
            <consortium name="US DOE Joint Genome Institute"/>
            <person name="Copeland A."/>
            <person name="Lucas S."/>
            <person name="Lapidus A."/>
            <person name="Barry K."/>
            <person name="Glavina del Rio T."/>
            <person name="Dalin E."/>
            <person name="Tice H."/>
            <person name="Pitluck S."/>
            <person name="Chain P."/>
            <person name="Malfatti S."/>
            <person name="Shin M."/>
            <person name="Vergez L."/>
            <person name="Schmutz J."/>
            <person name="Larimer F."/>
            <person name="Land M."/>
            <person name="Hauser L."/>
            <person name="Kyrpides N."/>
            <person name="Anderson I."/>
            <person name="Sieprawska-Lupa M."/>
            <person name="Whitman W.B."/>
            <person name="Richardson P."/>
        </authorList>
    </citation>
    <scope>NUCLEOTIDE SEQUENCE [LARGE SCALE GENOMIC DNA]</scope>
    <source>
        <strain evidence="3">SB</strain>
    </source>
</reference>
<feature type="transmembrane region" description="Helical" evidence="1">
    <location>
        <begin position="14"/>
        <end position="29"/>
    </location>
</feature>
<dbReference type="HOGENOM" id="CLU_098634_2_0_2"/>
<dbReference type="KEGG" id="mvn:Mevan_0642"/>
<evidence type="ECO:0000313" key="3">
    <source>
        <dbReference type="EMBL" id="ABR54548.1"/>
    </source>
</evidence>